<keyword evidence="14" id="KW-1185">Reference proteome</keyword>
<evidence type="ECO:0000256" key="6">
    <source>
        <dbReference type="ARBA" id="ARBA00022840"/>
    </source>
</evidence>
<dbReference type="InterPro" id="IPR036961">
    <property type="entry name" value="Kinesin_motor_dom_sf"/>
</dbReference>
<keyword evidence="10" id="KW-0966">Cell projection</keyword>
<keyword evidence="8" id="KW-0505">Motor protein</keyword>
<evidence type="ECO:0000256" key="1">
    <source>
        <dbReference type="ARBA" id="ARBA00004245"/>
    </source>
</evidence>
<gene>
    <name evidence="13" type="ORF">SPARVUS_LOCUS15158274</name>
</gene>
<proteinExistence type="inferred from homology"/>
<evidence type="ECO:0000256" key="10">
    <source>
        <dbReference type="ARBA" id="ARBA00023273"/>
    </source>
</evidence>
<keyword evidence="3" id="KW-0963">Cytoplasm</keyword>
<comment type="caution">
    <text evidence="13">The sequence shown here is derived from an EMBL/GenBank/DDBJ whole genome shotgun (WGS) entry which is preliminary data.</text>
</comment>
<protein>
    <recommendedName>
        <fullName evidence="12">Myosin motor domain-containing protein</fullName>
    </recommendedName>
</protein>
<evidence type="ECO:0000256" key="7">
    <source>
        <dbReference type="ARBA" id="ARBA00023123"/>
    </source>
</evidence>
<comment type="subcellular location">
    <subcellularLocation>
        <location evidence="2">Cell projection</location>
    </subcellularLocation>
    <subcellularLocation>
        <location evidence="1">Cytoplasm</location>
        <location evidence="1">Cytoskeleton</location>
    </subcellularLocation>
</comment>
<dbReference type="PANTHER" id="PTHR46256">
    <property type="entry name" value="AGAP011099-PA"/>
    <property type="match status" value="1"/>
</dbReference>
<dbReference type="EMBL" id="CATNWA010019775">
    <property type="protein sequence ID" value="CAI9614916.1"/>
    <property type="molecule type" value="Genomic_DNA"/>
</dbReference>
<dbReference type="Proteomes" id="UP001162483">
    <property type="component" value="Unassembled WGS sequence"/>
</dbReference>
<organism evidence="13 14">
    <name type="scientific">Staurois parvus</name>
    <dbReference type="NCBI Taxonomy" id="386267"/>
    <lineage>
        <taxon>Eukaryota</taxon>
        <taxon>Metazoa</taxon>
        <taxon>Chordata</taxon>
        <taxon>Craniata</taxon>
        <taxon>Vertebrata</taxon>
        <taxon>Euteleostomi</taxon>
        <taxon>Amphibia</taxon>
        <taxon>Batrachia</taxon>
        <taxon>Anura</taxon>
        <taxon>Neobatrachia</taxon>
        <taxon>Ranoidea</taxon>
        <taxon>Ranidae</taxon>
        <taxon>Staurois</taxon>
    </lineage>
</organism>
<dbReference type="PROSITE" id="PS51456">
    <property type="entry name" value="MYOSIN_MOTOR"/>
    <property type="match status" value="1"/>
</dbReference>
<keyword evidence="4" id="KW-0677">Repeat</keyword>
<evidence type="ECO:0000256" key="4">
    <source>
        <dbReference type="ARBA" id="ARBA00022737"/>
    </source>
</evidence>
<name>A0ABN9H2F9_9NEOB</name>
<reference evidence="13" key="1">
    <citation type="submission" date="2023-05" db="EMBL/GenBank/DDBJ databases">
        <authorList>
            <person name="Stuckert A."/>
        </authorList>
    </citation>
    <scope>NUCLEOTIDE SEQUENCE</scope>
</reference>
<evidence type="ECO:0000256" key="8">
    <source>
        <dbReference type="ARBA" id="ARBA00023175"/>
    </source>
</evidence>
<sequence>MFGWIVTKVNELLAGDVERGAKLQEIGILDIFGFENFAVNRFEQLCINLANEQLQNFFNHHIFLMEQQHYLQEGIQQDAVSFVNTSRSWTFFCPGRPASSPFSMSRPPSRGLGCHFPGEALHRM</sequence>
<evidence type="ECO:0000259" key="12">
    <source>
        <dbReference type="PROSITE" id="PS51456"/>
    </source>
</evidence>
<comment type="similarity">
    <text evidence="11">Belongs to the TRAFAC class myosin-kinesin ATPase superfamily. Myosin family.</text>
</comment>
<evidence type="ECO:0000256" key="11">
    <source>
        <dbReference type="PROSITE-ProRule" id="PRU00782"/>
    </source>
</evidence>
<keyword evidence="11" id="KW-0009">Actin-binding</keyword>
<dbReference type="PANTHER" id="PTHR46256:SF5">
    <property type="entry name" value="MYOSIN-IIIB-LIKE"/>
    <property type="match status" value="1"/>
</dbReference>
<dbReference type="InterPro" id="IPR001609">
    <property type="entry name" value="Myosin_head_motor_dom-like"/>
</dbReference>
<evidence type="ECO:0000256" key="5">
    <source>
        <dbReference type="ARBA" id="ARBA00022741"/>
    </source>
</evidence>
<evidence type="ECO:0000256" key="3">
    <source>
        <dbReference type="ARBA" id="ARBA00022490"/>
    </source>
</evidence>
<evidence type="ECO:0000256" key="2">
    <source>
        <dbReference type="ARBA" id="ARBA00004316"/>
    </source>
</evidence>
<evidence type="ECO:0000313" key="13">
    <source>
        <dbReference type="EMBL" id="CAI9614916.1"/>
    </source>
</evidence>
<dbReference type="SUPFAM" id="SSF52540">
    <property type="entry name" value="P-loop containing nucleoside triphosphate hydrolases"/>
    <property type="match status" value="1"/>
</dbReference>
<keyword evidence="6" id="KW-0067">ATP-binding</keyword>
<dbReference type="Gene3D" id="3.40.850.10">
    <property type="entry name" value="Kinesin motor domain"/>
    <property type="match status" value="1"/>
</dbReference>
<dbReference type="Gene3D" id="1.20.58.530">
    <property type="match status" value="1"/>
</dbReference>
<evidence type="ECO:0000256" key="9">
    <source>
        <dbReference type="ARBA" id="ARBA00023212"/>
    </source>
</evidence>
<feature type="domain" description="Myosin motor" evidence="12">
    <location>
        <begin position="1"/>
        <end position="124"/>
    </location>
</feature>
<accession>A0ABN9H2F9</accession>
<keyword evidence="9" id="KW-0206">Cytoskeleton</keyword>
<comment type="caution">
    <text evidence="11">Lacks conserved residue(s) required for the propagation of feature annotation.</text>
</comment>
<keyword evidence="5" id="KW-0547">Nucleotide-binding</keyword>
<dbReference type="InterPro" id="IPR052409">
    <property type="entry name" value="Myosin-III_kinase_activity"/>
</dbReference>
<keyword evidence="7 11" id="KW-0518">Myosin</keyword>
<dbReference type="Gene3D" id="1.20.120.720">
    <property type="entry name" value="Myosin VI head, motor domain, U50 subdomain"/>
    <property type="match status" value="1"/>
</dbReference>
<dbReference type="InterPro" id="IPR027417">
    <property type="entry name" value="P-loop_NTPase"/>
</dbReference>
<evidence type="ECO:0000313" key="14">
    <source>
        <dbReference type="Proteomes" id="UP001162483"/>
    </source>
</evidence>
<dbReference type="Pfam" id="PF00063">
    <property type="entry name" value="Myosin_head"/>
    <property type="match status" value="1"/>
</dbReference>